<reference evidence="1 2" key="1">
    <citation type="submission" date="2019-03" db="EMBL/GenBank/DDBJ databases">
        <title>First draft genome of Liparis tanakae, snailfish: a comprehensive survey of snailfish specific genes.</title>
        <authorList>
            <person name="Kim W."/>
            <person name="Song I."/>
            <person name="Jeong J.-H."/>
            <person name="Kim D."/>
            <person name="Kim S."/>
            <person name="Ryu S."/>
            <person name="Song J.Y."/>
            <person name="Lee S.K."/>
        </authorList>
    </citation>
    <scope>NUCLEOTIDE SEQUENCE [LARGE SCALE GENOMIC DNA]</scope>
    <source>
        <tissue evidence="1">Muscle</tissue>
    </source>
</reference>
<evidence type="ECO:0000313" key="1">
    <source>
        <dbReference type="EMBL" id="TNN56250.1"/>
    </source>
</evidence>
<name>A0A4Z2GSN0_9TELE</name>
<gene>
    <name evidence="1" type="ORF">EYF80_033543</name>
</gene>
<evidence type="ECO:0000313" key="2">
    <source>
        <dbReference type="Proteomes" id="UP000314294"/>
    </source>
</evidence>
<protein>
    <submittedName>
        <fullName evidence="1">Uncharacterized protein</fullName>
    </submittedName>
</protein>
<dbReference type="Proteomes" id="UP000314294">
    <property type="component" value="Unassembled WGS sequence"/>
</dbReference>
<organism evidence="1 2">
    <name type="scientific">Liparis tanakae</name>
    <name type="common">Tanaka's snailfish</name>
    <dbReference type="NCBI Taxonomy" id="230148"/>
    <lineage>
        <taxon>Eukaryota</taxon>
        <taxon>Metazoa</taxon>
        <taxon>Chordata</taxon>
        <taxon>Craniata</taxon>
        <taxon>Vertebrata</taxon>
        <taxon>Euteleostomi</taxon>
        <taxon>Actinopterygii</taxon>
        <taxon>Neopterygii</taxon>
        <taxon>Teleostei</taxon>
        <taxon>Neoteleostei</taxon>
        <taxon>Acanthomorphata</taxon>
        <taxon>Eupercaria</taxon>
        <taxon>Perciformes</taxon>
        <taxon>Cottioidei</taxon>
        <taxon>Cottales</taxon>
        <taxon>Liparidae</taxon>
        <taxon>Liparis</taxon>
    </lineage>
</organism>
<dbReference type="AlphaFoldDB" id="A0A4Z2GSN0"/>
<dbReference type="EMBL" id="SRLO01000433">
    <property type="protein sequence ID" value="TNN56250.1"/>
    <property type="molecule type" value="Genomic_DNA"/>
</dbReference>
<keyword evidence="2" id="KW-1185">Reference proteome</keyword>
<comment type="caution">
    <text evidence="1">The sequence shown here is derived from an EMBL/GenBank/DDBJ whole genome shotgun (WGS) entry which is preliminary data.</text>
</comment>
<sequence length="68" mass="7546">MSTAVATGEMAPGFFYCQKESERPSRPWATCNGFMRDKSEEFVSQQINAKGSNGAHIYPRVGQTEEAQ</sequence>
<accession>A0A4Z2GSN0</accession>
<proteinExistence type="predicted"/>